<gene>
    <name evidence="6" type="primary">orn</name>
    <name evidence="8" type="ORF">HR45_18575</name>
</gene>
<reference evidence="8 9" key="1">
    <citation type="submission" date="2014-06" db="EMBL/GenBank/DDBJ databases">
        <title>Shewanella sp. YQH10.</title>
        <authorList>
            <person name="Liu Y."/>
            <person name="Zeng R."/>
        </authorList>
    </citation>
    <scope>NUCLEOTIDE SEQUENCE [LARGE SCALE GENOMIC DNA]</scope>
    <source>
        <strain evidence="8 9">YQH10</strain>
    </source>
</reference>
<dbReference type="CDD" id="cd06135">
    <property type="entry name" value="Orn"/>
    <property type="match status" value="1"/>
</dbReference>
<evidence type="ECO:0000256" key="6">
    <source>
        <dbReference type="HAMAP-Rule" id="MF_00045"/>
    </source>
</evidence>
<dbReference type="NCBIfam" id="NF003765">
    <property type="entry name" value="PRK05359.1"/>
    <property type="match status" value="1"/>
</dbReference>
<dbReference type="GO" id="GO:0005737">
    <property type="term" value="C:cytoplasm"/>
    <property type="evidence" value="ECO:0007669"/>
    <property type="project" value="UniProtKB-SubCell"/>
</dbReference>
<sequence>MAANAENLIWVDLEMTGLEPATDRVIEIATIVTDKDLNILAEGPVIAIHQLDEVLAAMDDWNQQHHGASGLIDRVRASSYSEQDAIRETIAFLEQYVPKGKSPMCGNSIGQDRRFLNKYMPELEDYFHYRNLDVSTIKELVSRWQPEIMQEFKKQNTHQALDDIRESVAELQFYRERVFKI</sequence>
<keyword evidence="3 6" id="KW-0378">Hydrolase</keyword>
<evidence type="ECO:0000259" key="7">
    <source>
        <dbReference type="SMART" id="SM00479"/>
    </source>
</evidence>
<dbReference type="InterPro" id="IPR013520">
    <property type="entry name" value="Ribonucl_H"/>
</dbReference>
<feature type="domain" description="Exonuclease" evidence="7">
    <location>
        <begin position="7"/>
        <end position="180"/>
    </location>
</feature>
<dbReference type="Pfam" id="PF00929">
    <property type="entry name" value="RNase_T"/>
    <property type="match status" value="1"/>
</dbReference>
<keyword evidence="2 6" id="KW-0540">Nuclease</keyword>
<comment type="function">
    <text evidence="6">3'-to-5' exoribonuclease specific for small oligoribonucleotides.</text>
</comment>
<dbReference type="EMBL" id="JPEO01000026">
    <property type="protein sequence ID" value="KFZ36013.1"/>
    <property type="molecule type" value="Genomic_DNA"/>
</dbReference>
<dbReference type="RefSeq" id="WP_037445697.1">
    <property type="nucleotide sequence ID" value="NZ_JPEO01000026.1"/>
</dbReference>
<dbReference type="HAMAP" id="MF_00045">
    <property type="entry name" value="Oligoribonuclease"/>
    <property type="match status" value="1"/>
</dbReference>
<evidence type="ECO:0000256" key="4">
    <source>
        <dbReference type="ARBA" id="ARBA00022839"/>
    </source>
</evidence>
<dbReference type="GO" id="GO:0003676">
    <property type="term" value="F:nucleic acid binding"/>
    <property type="evidence" value="ECO:0007669"/>
    <property type="project" value="InterPro"/>
</dbReference>
<dbReference type="AlphaFoldDB" id="A0A094LLJ7"/>
<dbReference type="GO" id="GO:0006259">
    <property type="term" value="P:DNA metabolic process"/>
    <property type="evidence" value="ECO:0007669"/>
    <property type="project" value="UniProtKB-ARBA"/>
</dbReference>
<dbReference type="SMART" id="SM00479">
    <property type="entry name" value="EXOIII"/>
    <property type="match status" value="1"/>
</dbReference>
<comment type="caution">
    <text evidence="8">The sequence shown here is derived from an EMBL/GenBank/DDBJ whole genome shotgun (WGS) entry which is preliminary data.</text>
</comment>
<dbReference type="PANTHER" id="PTHR11046:SF0">
    <property type="entry name" value="OLIGORIBONUCLEASE, MITOCHONDRIAL"/>
    <property type="match status" value="1"/>
</dbReference>
<organism evidence="8 9">
    <name type="scientific">Shewanella mangrovi</name>
    <dbReference type="NCBI Taxonomy" id="1515746"/>
    <lineage>
        <taxon>Bacteria</taxon>
        <taxon>Pseudomonadati</taxon>
        <taxon>Pseudomonadota</taxon>
        <taxon>Gammaproteobacteria</taxon>
        <taxon>Alteromonadales</taxon>
        <taxon>Shewanellaceae</taxon>
        <taxon>Shewanella</taxon>
    </lineage>
</organism>
<evidence type="ECO:0000313" key="8">
    <source>
        <dbReference type="EMBL" id="KFZ36013.1"/>
    </source>
</evidence>
<comment type="similarity">
    <text evidence="1 6">Belongs to the oligoribonuclease family.</text>
</comment>
<accession>A0A094LLJ7</accession>
<dbReference type="InterPro" id="IPR036397">
    <property type="entry name" value="RNaseH_sf"/>
</dbReference>
<dbReference type="OrthoDB" id="9801329at2"/>
<evidence type="ECO:0000313" key="9">
    <source>
        <dbReference type="Proteomes" id="UP000029264"/>
    </source>
</evidence>
<evidence type="ECO:0000256" key="5">
    <source>
        <dbReference type="ARBA" id="ARBA00070964"/>
    </source>
</evidence>
<keyword evidence="4 6" id="KW-0269">Exonuclease</keyword>
<proteinExistence type="inferred from homology"/>
<name>A0A094LLJ7_9GAMM</name>
<dbReference type="EC" id="3.1.-.-" evidence="6"/>
<keyword evidence="9" id="KW-1185">Reference proteome</keyword>
<evidence type="ECO:0000256" key="1">
    <source>
        <dbReference type="ARBA" id="ARBA00009921"/>
    </source>
</evidence>
<evidence type="ECO:0000256" key="3">
    <source>
        <dbReference type="ARBA" id="ARBA00022801"/>
    </source>
</evidence>
<dbReference type="eggNOG" id="COG1949">
    <property type="taxonomic scope" value="Bacteria"/>
</dbReference>
<dbReference type="InterPro" id="IPR022894">
    <property type="entry name" value="Oligoribonuclease"/>
</dbReference>
<dbReference type="GO" id="GO:0000175">
    <property type="term" value="F:3'-5'-RNA exonuclease activity"/>
    <property type="evidence" value="ECO:0007669"/>
    <property type="project" value="InterPro"/>
</dbReference>
<protein>
    <recommendedName>
        <fullName evidence="5 6">Oligoribonuclease</fullName>
        <ecNumber evidence="6">3.1.-.-</ecNumber>
    </recommendedName>
</protein>
<comment type="subcellular location">
    <subcellularLocation>
        <location evidence="6">Cytoplasm</location>
    </subcellularLocation>
</comment>
<feature type="active site" evidence="6">
    <location>
        <position position="129"/>
    </location>
</feature>
<dbReference type="FunFam" id="3.30.420.10:FF:000003">
    <property type="entry name" value="Oligoribonuclease"/>
    <property type="match status" value="1"/>
</dbReference>
<dbReference type="STRING" id="1515746.HR45_18575"/>
<keyword evidence="6" id="KW-0963">Cytoplasm</keyword>
<evidence type="ECO:0000256" key="2">
    <source>
        <dbReference type="ARBA" id="ARBA00022722"/>
    </source>
</evidence>
<dbReference type="InterPro" id="IPR012337">
    <property type="entry name" value="RNaseH-like_sf"/>
</dbReference>
<dbReference type="PANTHER" id="PTHR11046">
    <property type="entry name" value="OLIGORIBONUCLEASE, MITOCHONDRIAL"/>
    <property type="match status" value="1"/>
</dbReference>
<dbReference type="SUPFAM" id="SSF53098">
    <property type="entry name" value="Ribonuclease H-like"/>
    <property type="match status" value="1"/>
</dbReference>
<dbReference type="Proteomes" id="UP000029264">
    <property type="component" value="Unassembled WGS sequence"/>
</dbReference>
<dbReference type="Gene3D" id="3.30.420.10">
    <property type="entry name" value="Ribonuclease H-like superfamily/Ribonuclease H"/>
    <property type="match status" value="1"/>
</dbReference>